<evidence type="ECO:0000313" key="4">
    <source>
        <dbReference type="Proteomes" id="UP000002320"/>
    </source>
</evidence>
<reference evidence="3" key="2">
    <citation type="submission" date="2021-02" db="UniProtKB">
        <authorList>
            <consortium name="EnsemblMetazoa"/>
        </authorList>
    </citation>
    <scope>IDENTIFICATION</scope>
    <source>
        <strain evidence="3">JHB</strain>
    </source>
</reference>
<evidence type="ECO:0000313" key="2">
    <source>
        <dbReference type="EMBL" id="EDS36302.1"/>
    </source>
</evidence>
<feature type="region of interest" description="Disordered" evidence="1">
    <location>
        <begin position="1"/>
        <end position="33"/>
    </location>
</feature>
<evidence type="ECO:0000256" key="1">
    <source>
        <dbReference type="SAM" id="MobiDB-lite"/>
    </source>
</evidence>
<gene>
    <name evidence="3" type="primary">6044447</name>
    <name evidence="2" type="ORF">CpipJ_CPIJ011991</name>
</gene>
<dbReference type="AlphaFoldDB" id="B0WX41"/>
<protein>
    <submittedName>
        <fullName evidence="2 3">Uncharacterized protein</fullName>
    </submittedName>
</protein>
<organism>
    <name type="scientific">Culex quinquefasciatus</name>
    <name type="common">Southern house mosquito</name>
    <name type="synonym">Culex pungens</name>
    <dbReference type="NCBI Taxonomy" id="7176"/>
    <lineage>
        <taxon>Eukaryota</taxon>
        <taxon>Metazoa</taxon>
        <taxon>Ecdysozoa</taxon>
        <taxon>Arthropoda</taxon>
        <taxon>Hexapoda</taxon>
        <taxon>Insecta</taxon>
        <taxon>Pterygota</taxon>
        <taxon>Neoptera</taxon>
        <taxon>Endopterygota</taxon>
        <taxon>Diptera</taxon>
        <taxon>Nematocera</taxon>
        <taxon>Culicoidea</taxon>
        <taxon>Culicidae</taxon>
        <taxon>Culicinae</taxon>
        <taxon>Culicini</taxon>
        <taxon>Culex</taxon>
        <taxon>Culex</taxon>
    </lineage>
</organism>
<feature type="compositionally biased region" description="Polar residues" evidence="1">
    <location>
        <begin position="1"/>
        <end position="11"/>
    </location>
</feature>
<dbReference type="InParanoid" id="B0WX41"/>
<dbReference type="EnsemblMetazoa" id="CPIJ011991-RA">
    <property type="protein sequence ID" value="CPIJ011991-PA"/>
    <property type="gene ID" value="CPIJ011991"/>
</dbReference>
<reference evidence="2" key="1">
    <citation type="submission" date="2007-03" db="EMBL/GenBank/DDBJ databases">
        <title>Annotation of Culex pipiens quinquefasciatus.</title>
        <authorList>
            <consortium name="The Broad Institute Genome Sequencing Platform"/>
            <person name="Atkinson P.W."/>
            <person name="Hemingway J."/>
            <person name="Christensen B.M."/>
            <person name="Higgs S."/>
            <person name="Kodira C."/>
            <person name="Hannick L."/>
            <person name="Megy K."/>
            <person name="O'Leary S."/>
            <person name="Pearson M."/>
            <person name="Haas B.J."/>
            <person name="Mauceli E."/>
            <person name="Wortman J.R."/>
            <person name="Lee N.H."/>
            <person name="Guigo R."/>
            <person name="Stanke M."/>
            <person name="Alvarado L."/>
            <person name="Amedeo P."/>
            <person name="Antoine C.H."/>
            <person name="Arensburger P."/>
            <person name="Bidwell S.L."/>
            <person name="Crawford M."/>
            <person name="Camaro F."/>
            <person name="Devon K."/>
            <person name="Engels R."/>
            <person name="Hammond M."/>
            <person name="Howarth C."/>
            <person name="Koehrsen M."/>
            <person name="Lawson D."/>
            <person name="Montgomery P."/>
            <person name="Nene V."/>
            <person name="Nusbaum C."/>
            <person name="Puiu D."/>
            <person name="Romero-Severson J."/>
            <person name="Severson D.W."/>
            <person name="Shumway M."/>
            <person name="Sisk P."/>
            <person name="Stolte C."/>
            <person name="Zeng Q."/>
            <person name="Eisenstadt E."/>
            <person name="Fraser-Liggett C."/>
            <person name="Strausberg R."/>
            <person name="Galagan J."/>
            <person name="Birren B."/>
            <person name="Collins F.H."/>
        </authorList>
    </citation>
    <scope>NUCLEOTIDE SEQUENCE [LARGE SCALE GENOMIC DNA]</scope>
    <source>
        <strain evidence="2">JHB</strain>
    </source>
</reference>
<proteinExistence type="predicted"/>
<keyword evidence="4" id="KW-1185">Reference proteome</keyword>
<dbReference type="HOGENOM" id="CLU_3385270_0_0_1"/>
<evidence type="ECO:0000313" key="3">
    <source>
        <dbReference type="EnsemblMetazoa" id="CPIJ011991-PA"/>
    </source>
</evidence>
<dbReference type="KEGG" id="cqu:CpipJ_CPIJ011991"/>
<name>B0WX41_CULQU</name>
<accession>B0WX41</accession>
<dbReference type="VEuPathDB" id="VectorBase:CPIJ011991"/>
<dbReference type="EMBL" id="DS232158">
    <property type="protein sequence ID" value="EDS36302.1"/>
    <property type="molecule type" value="Genomic_DNA"/>
</dbReference>
<dbReference type="Proteomes" id="UP000002320">
    <property type="component" value="Unassembled WGS sequence"/>
</dbReference>
<sequence>MSLNQLGSTMQLPGGGHFRLLHSDQIRCPGRPH</sequence>